<name>A0ABU0AP94_9BACI</name>
<evidence type="ECO:0000259" key="1">
    <source>
        <dbReference type="Pfam" id="PF03413"/>
    </source>
</evidence>
<keyword evidence="3" id="KW-1185">Reference proteome</keyword>
<organism evidence="2 3">
    <name type="scientific">Cytobacillus purgationiresistens</name>
    <dbReference type="NCBI Taxonomy" id="863449"/>
    <lineage>
        <taxon>Bacteria</taxon>
        <taxon>Bacillati</taxon>
        <taxon>Bacillota</taxon>
        <taxon>Bacilli</taxon>
        <taxon>Bacillales</taxon>
        <taxon>Bacillaceae</taxon>
        <taxon>Cytobacillus</taxon>
    </lineage>
</organism>
<accession>A0ABU0AP94</accession>
<dbReference type="Proteomes" id="UP001238088">
    <property type="component" value="Unassembled WGS sequence"/>
</dbReference>
<evidence type="ECO:0000313" key="3">
    <source>
        <dbReference type="Proteomes" id="UP001238088"/>
    </source>
</evidence>
<sequence length="103" mass="11455">MNWKSFVLGIGLGLAGGYITRELLSEKIEVSPEKALHNAKAAFKEVGSISGSWIHMKKEPYEKGQLHYEVYKGGISRHTGEEVKQYEFIADAKTGVILDAYPL</sequence>
<dbReference type="InterPro" id="IPR025711">
    <property type="entry name" value="PepSY"/>
</dbReference>
<dbReference type="Pfam" id="PF03413">
    <property type="entry name" value="PepSY"/>
    <property type="match status" value="1"/>
</dbReference>
<proteinExistence type="predicted"/>
<protein>
    <submittedName>
        <fullName evidence="2">Small secreted protein</fullName>
    </submittedName>
</protein>
<feature type="domain" description="PepSY" evidence="1">
    <location>
        <begin position="30"/>
        <end position="100"/>
    </location>
</feature>
<comment type="caution">
    <text evidence="2">The sequence shown here is derived from an EMBL/GenBank/DDBJ whole genome shotgun (WGS) entry which is preliminary data.</text>
</comment>
<dbReference type="RefSeq" id="WP_307477508.1">
    <property type="nucleotide sequence ID" value="NZ_JAUSUB010000021.1"/>
</dbReference>
<dbReference type="EMBL" id="JAUSUB010000021">
    <property type="protein sequence ID" value="MDQ0272223.1"/>
    <property type="molecule type" value="Genomic_DNA"/>
</dbReference>
<gene>
    <name evidence="2" type="ORF">J2S17_004115</name>
</gene>
<reference evidence="2 3" key="1">
    <citation type="submission" date="2023-07" db="EMBL/GenBank/DDBJ databases">
        <title>Genomic Encyclopedia of Type Strains, Phase IV (KMG-IV): sequencing the most valuable type-strain genomes for metagenomic binning, comparative biology and taxonomic classification.</title>
        <authorList>
            <person name="Goeker M."/>
        </authorList>
    </citation>
    <scope>NUCLEOTIDE SEQUENCE [LARGE SCALE GENOMIC DNA]</scope>
    <source>
        <strain evidence="2 3">DSM 23494</strain>
    </source>
</reference>
<evidence type="ECO:0000313" key="2">
    <source>
        <dbReference type="EMBL" id="MDQ0272223.1"/>
    </source>
</evidence>